<keyword evidence="1" id="KW-1133">Transmembrane helix</keyword>
<name>A0ABC8JFJ7_ERUVS</name>
<reference evidence="2 3" key="1">
    <citation type="submission" date="2022-03" db="EMBL/GenBank/DDBJ databases">
        <authorList>
            <person name="Macdonald S."/>
            <person name="Ahmed S."/>
            <person name="Newling K."/>
        </authorList>
    </citation>
    <scope>NUCLEOTIDE SEQUENCE [LARGE SCALE GENOMIC DNA]</scope>
</reference>
<accession>A0ABC8JFJ7</accession>
<sequence>MTLLHLSPHLNRFHLIHPQSPRLSSISRVSLSLPSIPHRTQFQSLVLYARRRKKRVPGHGRTARFLFKSLSLLSPHLQILPQPLDLVIADLGGLDRGGGGGDGGGGGRGFWRGWGRFDGWRRKRNRVPILILVCVMLWIYGYSKVSGKMMIKSDEILKVLGVCLLGISLLKELKREARSLVFVFLCLVASLVFGFKKESFVKLASEVRSCCSSVLLNKRRSRRRV</sequence>
<organism evidence="2 3">
    <name type="scientific">Eruca vesicaria subsp. sativa</name>
    <name type="common">Garden rocket</name>
    <name type="synonym">Eruca sativa</name>
    <dbReference type="NCBI Taxonomy" id="29727"/>
    <lineage>
        <taxon>Eukaryota</taxon>
        <taxon>Viridiplantae</taxon>
        <taxon>Streptophyta</taxon>
        <taxon>Embryophyta</taxon>
        <taxon>Tracheophyta</taxon>
        <taxon>Spermatophyta</taxon>
        <taxon>Magnoliopsida</taxon>
        <taxon>eudicotyledons</taxon>
        <taxon>Gunneridae</taxon>
        <taxon>Pentapetalae</taxon>
        <taxon>rosids</taxon>
        <taxon>malvids</taxon>
        <taxon>Brassicales</taxon>
        <taxon>Brassicaceae</taxon>
        <taxon>Brassiceae</taxon>
        <taxon>Eruca</taxon>
    </lineage>
</organism>
<dbReference type="Proteomes" id="UP001642260">
    <property type="component" value="Unassembled WGS sequence"/>
</dbReference>
<feature type="transmembrane region" description="Helical" evidence="1">
    <location>
        <begin position="177"/>
        <end position="195"/>
    </location>
</feature>
<protein>
    <submittedName>
        <fullName evidence="2">Uncharacterized protein</fullName>
    </submittedName>
</protein>
<dbReference type="AlphaFoldDB" id="A0ABC8JFJ7"/>
<evidence type="ECO:0000313" key="3">
    <source>
        <dbReference type="Proteomes" id="UP001642260"/>
    </source>
</evidence>
<keyword evidence="3" id="KW-1185">Reference proteome</keyword>
<keyword evidence="1" id="KW-0472">Membrane</keyword>
<keyword evidence="1" id="KW-0812">Transmembrane</keyword>
<evidence type="ECO:0000256" key="1">
    <source>
        <dbReference type="SAM" id="Phobius"/>
    </source>
</evidence>
<gene>
    <name evidence="2" type="ORF">ERUC_LOCUS10200</name>
</gene>
<evidence type="ECO:0000313" key="2">
    <source>
        <dbReference type="EMBL" id="CAH8324644.1"/>
    </source>
</evidence>
<comment type="caution">
    <text evidence="2">The sequence shown here is derived from an EMBL/GenBank/DDBJ whole genome shotgun (WGS) entry which is preliminary data.</text>
</comment>
<dbReference type="EMBL" id="CAKOAT010100933">
    <property type="protein sequence ID" value="CAH8324644.1"/>
    <property type="molecule type" value="Genomic_DNA"/>
</dbReference>
<feature type="transmembrane region" description="Helical" evidence="1">
    <location>
        <begin position="126"/>
        <end position="143"/>
    </location>
</feature>
<proteinExistence type="predicted"/>